<comment type="caution">
    <text evidence="2">The sequence shown here is derived from an EMBL/GenBank/DDBJ whole genome shotgun (WGS) entry which is preliminary data.</text>
</comment>
<feature type="region of interest" description="Disordered" evidence="1">
    <location>
        <begin position="99"/>
        <end position="150"/>
    </location>
</feature>
<dbReference type="Proteomes" id="UP000324255">
    <property type="component" value="Unassembled WGS sequence"/>
</dbReference>
<organism evidence="2 3">
    <name type="scientific">Candidatus Pantoea gossypiicola</name>
    <dbReference type="NCBI Taxonomy" id="2608008"/>
    <lineage>
        <taxon>Bacteria</taxon>
        <taxon>Pseudomonadati</taxon>
        <taxon>Pseudomonadota</taxon>
        <taxon>Gammaproteobacteria</taxon>
        <taxon>Enterobacterales</taxon>
        <taxon>Erwiniaceae</taxon>
        <taxon>Pantoea</taxon>
    </lineage>
</organism>
<evidence type="ECO:0000313" key="2">
    <source>
        <dbReference type="EMBL" id="KAA6122211.1"/>
    </source>
</evidence>
<evidence type="ECO:0000256" key="1">
    <source>
        <dbReference type="SAM" id="MobiDB-lite"/>
    </source>
</evidence>
<dbReference type="RefSeq" id="WP_150037988.1">
    <property type="nucleotide sequence ID" value="NZ_VWVM01000013.1"/>
</dbReference>
<feature type="region of interest" description="Disordered" evidence="1">
    <location>
        <begin position="239"/>
        <end position="273"/>
    </location>
</feature>
<feature type="region of interest" description="Disordered" evidence="1">
    <location>
        <begin position="160"/>
        <end position="179"/>
    </location>
</feature>
<keyword evidence="3" id="KW-1185">Reference proteome</keyword>
<dbReference type="EMBL" id="VWVM01000013">
    <property type="protein sequence ID" value="KAA6122211.1"/>
    <property type="molecule type" value="Genomic_DNA"/>
</dbReference>
<accession>A0AB34CFZ8</accession>
<feature type="compositionally biased region" description="Polar residues" evidence="1">
    <location>
        <begin position="160"/>
        <end position="170"/>
    </location>
</feature>
<proteinExistence type="predicted"/>
<dbReference type="AlphaFoldDB" id="A0AB34CFZ8"/>
<sequence>MAALPYMQLYIADYLADTMHLSTEEHGAYLLLMFNYWQTGKPIPKSRLAKIARMSNDRWISVEESLKEFFNEIGSEWVHARIERDLEIVRASIEQKSAAGRASAAKRKANKSTEEERESNDRSTGVEIPFEHNDNENSTNKDLNKNKDLKDKRSKNIMSGTEQVQHQTNGPVFISLPLTDGKSNFDVTESYLREQMGLYPGVNIEQELRNMRGWLDSNPAKRKTPRGIKRFITTWLQNSQDKPRGWQGSRATGGRDVNTISSPENKIPDGFRG</sequence>
<dbReference type="InterPro" id="IPR010781">
    <property type="entry name" value="DUF1376"/>
</dbReference>
<name>A0AB34CFZ8_9GAMM</name>
<gene>
    <name evidence="2" type="ORF">F3I20_16135</name>
</gene>
<reference evidence="2 3" key="1">
    <citation type="submission" date="2019-09" db="EMBL/GenBank/DDBJ databases">
        <title>Genomic diversity of phyloplane-associated Pantoea species in Pakistan cotton crop.</title>
        <authorList>
            <person name="Tufail M.R."/>
            <person name="Cook D.R."/>
        </authorList>
    </citation>
    <scope>NUCLEOTIDE SEQUENCE [LARGE SCALE GENOMIC DNA]</scope>
    <source>
        <strain evidence="2 3">B_8</strain>
    </source>
</reference>
<evidence type="ECO:0000313" key="3">
    <source>
        <dbReference type="Proteomes" id="UP000324255"/>
    </source>
</evidence>
<protein>
    <submittedName>
        <fullName evidence="2">DUF1376 domain-containing protein</fullName>
    </submittedName>
</protein>
<dbReference type="Pfam" id="PF07120">
    <property type="entry name" value="DUF1376"/>
    <property type="match status" value="1"/>
</dbReference>